<evidence type="ECO:0000256" key="1">
    <source>
        <dbReference type="SAM" id="MobiDB-lite"/>
    </source>
</evidence>
<dbReference type="Proteomes" id="UP000193067">
    <property type="component" value="Unassembled WGS sequence"/>
</dbReference>
<dbReference type="STRING" id="1353009.A0A1Y2I9H6"/>
<evidence type="ECO:0000313" key="3">
    <source>
        <dbReference type="Proteomes" id="UP000193067"/>
    </source>
</evidence>
<keyword evidence="3" id="KW-1185">Reference proteome</keyword>
<accession>A0A1Y2I9H6</accession>
<protein>
    <submittedName>
        <fullName evidence="2">Uncharacterized protein</fullName>
    </submittedName>
</protein>
<organism evidence="2 3">
    <name type="scientific">Trametes coccinea (strain BRFM310)</name>
    <name type="common">Pycnoporus coccineus</name>
    <dbReference type="NCBI Taxonomy" id="1353009"/>
    <lineage>
        <taxon>Eukaryota</taxon>
        <taxon>Fungi</taxon>
        <taxon>Dikarya</taxon>
        <taxon>Basidiomycota</taxon>
        <taxon>Agaricomycotina</taxon>
        <taxon>Agaricomycetes</taxon>
        <taxon>Polyporales</taxon>
        <taxon>Polyporaceae</taxon>
        <taxon>Trametes</taxon>
    </lineage>
</organism>
<feature type="region of interest" description="Disordered" evidence="1">
    <location>
        <begin position="548"/>
        <end position="574"/>
    </location>
</feature>
<sequence>MPHMRSWTSPPTRREITLLLFSLTIFVLSYNLEASLGIVGVHPQKLSSSYLSSIGLGTKDPGFDPDGRRPKEWRDKLEELIVGDWEWREGEVSGVARGASASGSGRTGMIYNFGWNKKARRSAQKEDRGVSLNAGVTVKDQFVKWGKEVPETSVVAHAPGYTVLDNVIAVNGTLFVVANDWTKVPKLGEIASSSLDPTKPPRVQDWHILTKNDAAEMFGPYAAKIHGTSWFALGSAESQDPYTLFSLFRTHASLSSSAPPISFTSSTGLHIIAPSSSSDSAPTSPSSIPAPLRLIFPQIPTFSSPHIPPGPNEDPKAHPPPRERAYTGIHPLLPKTVFPTLGVWYTEDWQDLADMHVPFLLERVVVADRGAAERGRVHWARLLSAESARAAELKKRAPGSEGEPAWAAPFVGLSAPEEWWTPVRAALLRYLGLSTSTTAGASGKGSSLWGLSKKQAAPKPVVSYISMDDAPADAGARLSHEDHERLVSGLRALERDGVLGEVHVLKGNGSVPAPEWEARMSAIARSTIVMGPYGFHLSDSIFMRSPLEAEHHASSPSSPNKKPSDAPAQPTPAPLLMEFFPQGTFVRDQEYAVRELGIDYIAWWGERKFSGSDLPDVSSSSAQGAQDTRVPIDVDAVLRTVREEAPRRAA</sequence>
<dbReference type="AlphaFoldDB" id="A0A1Y2I9H6"/>
<dbReference type="OrthoDB" id="529273at2759"/>
<reference evidence="2 3" key="1">
    <citation type="journal article" date="2015" name="Biotechnol. Biofuels">
        <title>Enhanced degradation of softwood versus hardwood by the white-rot fungus Pycnoporus coccineus.</title>
        <authorList>
            <person name="Couturier M."/>
            <person name="Navarro D."/>
            <person name="Chevret D."/>
            <person name="Henrissat B."/>
            <person name="Piumi F."/>
            <person name="Ruiz-Duenas F.J."/>
            <person name="Martinez A.T."/>
            <person name="Grigoriev I.V."/>
            <person name="Riley R."/>
            <person name="Lipzen A."/>
            <person name="Berrin J.G."/>
            <person name="Master E.R."/>
            <person name="Rosso M.N."/>
        </authorList>
    </citation>
    <scope>NUCLEOTIDE SEQUENCE [LARGE SCALE GENOMIC DNA]</scope>
    <source>
        <strain evidence="2 3">BRFM310</strain>
    </source>
</reference>
<feature type="compositionally biased region" description="Basic and acidic residues" evidence="1">
    <location>
        <begin position="313"/>
        <end position="325"/>
    </location>
</feature>
<name>A0A1Y2I9H6_TRAC3</name>
<feature type="compositionally biased region" description="Low complexity" evidence="1">
    <location>
        <begin position="554"/>
        <end position="568"/>
    </location>
</feature>
<evidence type="ECO:0000313" key="2">
    <source>
        <dbReference type="EMBL" id="OSC97765.1"/>
    </source>
</evidence>
<gene>
    <name evidence="2" type="ORF">PYCCODRAFT_1418836</name>
</gene>
<feature type="region of interest" description="Disordered" evidence="1">
    <location>
        <begin position="303"/>
        <end position="325"/>
    </location>
</feature>
<proteinExistence type="predicted"/>
<dbReference type="EMBL" id="KZ084146">
    <property type="protein sequence ID" value="OSC97765.1"/>
    <property type="molecule type" value="Genomic_DNA"/>
</dbReference>